<evidence type="ECO:0000256" key="4">
    <source>
        <dbReference type="RuleBase" id="RU003476"/>
    </source>
</evidence>
<dbReference type="PANTHER" id="PTHR43046:SF14">
    <property type="entry name" value="MUTT_NUDIX FAMILY PROTEIN"/>
    <property type="match status" value="1"/>
</dbReference>
<dbReference type="Proteomes" id="UP000579647">
    <property type="component" value="Unassembled WGS sequence"/>
</dbReference>
<dbReference type="InterPro" id="IPR000086">
    <property type="entry name" value="NUDIX_hydrolase_dom"/>
</dbReference>
<dbReference type="Gene3D" id="3.90.79.10">
    <property type="entry name" value="Nucleoside Triphosphate Pyrophosphohydrolase"/>
    <property type="match status" value="1"/>
</dbReference>
<evidence type="ECO:0000256" key="2">
    <source>
        <dbReference type="ARBA" id="ARBA00005582"/>
    </source>
</evidence>
<proteinExistence type="inferred from homology"/>
<dbReference type="RefSeq" id="WP_312893669.1">
    <property type="nucleotide sequence ID" value="NZ_BAAAKM010000017.1"/>
</dbReference>
<feature type="domain" description="Nudix hydrolase" evidence="5">
    <location>
        <begin position="118"/>
        <end position="253"/>
    </location>
</feature>
<dbReference type="PROSITE" id="PS00893">
    <property type="entry name" value="NUDIX_BOX"/>
    <property type="match status" value="1"/>
</dbReference>
<evidence type="ECO:0000256" key="1">
    <source>
        <dbReference type="ARBA" id="ARBA00001946"/>
    </source>
</evidence>
<comment type="cofactor">
    <cofactor evidence="1">
        <name>Mg(2+)</name>
        <dbReference type="ChEBI" id="CHEBI:18420"/>
    </cofactor>
</comment>
<dbReference type="AlphaFoldDB" id="A0A840W569"/>
<comment type="similarity">
    <text evidence="2 4">Belongs to the Nudix hydrolase family.</text>
</comment>
<dbReference type="InterPro" id="IPR015797">
    <property type="entry name" value="NUDIX_hydrolase-like_dom_sf"/>
</dbReference>
<dbReference type="PROSITE" id="PS51462">
    <property type="entry name" value="NUDIX"/>
    <property type="match status" value="1"/>
</dbReference>
<dbReference type="CDD" id="cd02883">
    <property type="entry name" value="NUDIX_Hydrolase"/>
    <property type="match status" value="1"/>
</dbReference>
<evidence type="ECO:0000313" key="6">
    <source>
        <dbReference type="EMBL" id="MBB5490483.1"/>
    </source>
</evidence>
<evidence type="ECO:0000313" key="7">
    <source>
        <dbReference type="Proteomes" id="UP000579647"/>
    </source>
</evidence>
<name>A0A840W569_9ACTN</name>
<keyword evidence="3 4" id="KW-0378">Hydrolase</keyword>
<comment type="caution">
    <text evidence="6">The sequence shown here is derived from an EMBL/GenBank/DDBJ whole genome shotgun (WGS) entry which is preliminary data.</text>
</comment>
<dbReference type="GO" id="GO:0016787">
    <property type="term" value="F:hydrolase activity"/>
    <property type="evidence" value="ECO:0007669"/>
    <property type="project" value="UniProtKB-KW"/>
</dbReference>
<dbReference type="PRINTS" id="PR00502">
    <property type="entry name" value="NUDIXFAMILY"/>
</dbReference>
<dbReference type="SUPFAM" id="SSF55811">
    <property type="entry name" value="Nudix"/>
    <property type="match status" value="1"/>
</dbReference>
<dbReference type="InterPro" id="IPR020084">
    <property type="entry name" value="NUDIX_hydrolase_CS"/>
</dbReference>
<dbReference type="Pfam" id="PF00293">
    <property type="entry name" value="NUDIX"/>
    <property type="match status" value="1"/>
</dbReference>
<dbReference type="PANTHER" id="PTHR43046">
    <property type="entry name" value="GDP-MANNOSE MANNOSYL HYDROLASE"/>
    <property type="match status" value="1"/>
</dbReference>
<reference evidence="6 7" key="1">
    <citation type="submission" date="2020-08" db="EMBL/GenBank/DDBJ databases">
        <title>Sequencing the genomes of 1000 actinobacteria strains.</title>
        <authorList>
            <person name="Klenk H.-P."/>
        </authorList>
    </citation>
    <scope>NUCLEOTIDE SEQUENCE [LARGE SCALE GENOMIC DNA]</scope>
    <source>
        <strain evidence="6 7">DSM 44598</strain>
    </source>
</reference>
<evidence type="ECO:0000259" key="5">
    <source>
        <dbReference type="PROSITE" id="PS51462"/>
    </source>
</evidence>
<keyword evidence="7" id="KW-1185">Reference proteome</keyword>
<sequence>MSSIDDWMARRVTAHLITSGPQGPVLSGTRVLFGQDPEEVARELGGLEPQAPLVALEVLTETVSLYRGRALHVDRVVFAEPHLVSAWPSVVPVEGFTPAAPALAEEEPGPADDARPRLRRFASYGIVTDAAGRILLSRIAEGFPGAGTWHLPGGGVDTGEDVRAALRREVLEETGQAGVVGDLIKVASHRRTRTSGTDIYSVWVFSHVHVLEPSEPHVLEQDGSTADCGWFTPAGLAELRLSTTARRGMEFLVQHRRLR</sequence>
<evidence type="ECO:0000256" key="3">
    <source>
        <dbReference type="ARBA" id="ARBA00022801"/>
    </source>
</evidence>
<protein>
    <submittedName>
        <fullName evidence="6">ADP-ribose pyrophosphatase YjhB (NUDIX family)</fullName>
    </submittedName>
</protein>
<organism evidence="6 7">
    <name type="scientific">Nocardiopsis metallicus</name>
    <dbReference type="NCBI Taxonomy" id="179819"/>
    <lineage>
        <taxon>Bacteria</taxon>
        <taxon>Bacillati</taxon>
        <taxon>Actinomycetota</taxon>
        <taxon>Actinomycetes</taxon>
        <taxon>Streptosporangiales</taxon>
        <taxon>Nocardiopsidaceae</taxon>
        <taxon>Nocardiopsis</taxon>
    </lineage>
</organism>
<dbReference type="EMBL" id="JACHDO010000001">
    <property type="protein sequence ID" value="MBB5490483.1"/>
    <property type="molecule type" value="Genomic_DNA"/>
</dbReference>
<accession>A0A840W569</accession>
<gene>
    <name evidence="6" type="ORF">HNR07_001620</name>
</gene>
<dbReference type="InterPro" id="IPR020476">
    <property type="entry name" value="Nudix_hydrolase"/>
</dbReference>